<evidence type="ECO:0000313" key="4">
    <source>
        <dbReference type="Proteomes" id="UP000002051"/>
    </source>
</evidence>
<dbReference type="AlphaFoldDB" id="A0A072U9Y0"/>
<dbReference type="EnsemblPlants" id="KEH26619">
    <property type="protein sequence ID" value="KEH26619"/>
    <property type="gene ID" value="MTR_6g466150"/>
</dbReference>
<reference evidence="3" key="3">
    <citation type="submission" date="2015-04" db="UniProtKB">
        <authorList>
            <consortium name="EnsemblPlants"/>
        </authorList>
    </citation>
    <scope>IDENTIFICATION</scope>
    <source>
        <strain evidence="3">cv. Jemalong A17</strain>
    </source>
</reference>
<sequence>MTIFKSPESSCLRICNVDDAKVIVIDRICSCSKLIFQPESNKHRTKTGNQKHTTQRREIKTNRVVQRRRNHKNKRNKTKNM</sequence>
<accession>A0A072U9Y0</accession>
<feature type="region of interest" description="Disordered" evidence="1">
    <location>
        <begin position="40"/>
        <end position="81"/>
    </location>
</feature>
<dbReference type="EMBL" id="CM001222">
    <property type="protein sequence ID" value="KEH26619.1"/>
    <property type="molecule type" value="Genomic_DNA"/>
</dbReference>
<evidence type="ECO:0000313" key="3">
    <source>
        <dbReference type="EnsemblPlants" id="KEH26619"/>
    </source>
</evidence>
<feature type="compositionally biased region" description="Basic residues" evidence="1">
    <location>
        <begin position="65"/>
        <end position="81"/>
    </location>
</feature>
<protein>
    <submittedName>
        <fullName evidence="2">Cysteine protease, putative</fullName>
    </submittedName>
</protein>
<keyword evidence="2" id="KW-0645">Protease</keyword>
<name>A0A072U9Y0_MEDTR</name>
<dbReference type="Proteomes" id="UP000002051">
    <property type="component" value="Chromosome 6"/>
</dbReference>
<dbReference type="GO" id="GO:0006508">
    <property type="term" value="P:proteolysis"/>
    <property type="evidence" value="ECO:0007669"/>
    <property type="project" value="UniProtKB-KW"/>
</dbReference>
<reference evidence="2 4" key="1">
    <citation type="journal article" date="2011" name="Nature">
        <title>The Medicago genome provides insight into the evolution of rhizobial symbioses.</title>
        <authorList>
            <person name="Young N.D."/>
            <person name="Debelle F."/>
            <person name="Oldroyd G.E."/>
            <person name="Geurts R."/>
            <person name="Cannon S.B."/>
            <person name="Udvardi M.K."/>
            <person name="Benedito V.A."/>
            <person name="Mayer K.F."/>
            <person name="Gouzy J."/>
            <person name="Schoof H."/>
            <person name="Van de Peer Y."/>
            <person name="Proost S."/>
            <person name="Cook D.R."/>
            <person name="Meyers B.C."/>
            <person name="Spannagl M."/>
            <person name="Cheung F."/>
            <person name="De Mita S."/>
            <person name="Krishnakumar V."/>
            <person name="Gundlach H."/>
            <person name="Zhou S."/>
            <person name="Mudge J."/>
            <person name="Bharti A.K."/>
            <person name="Murray J.D."/>
            <person name="Naoumkina M.A."/>
            <person name="Rosen B."/>
            <person name="Silverstein K.A."/>
            <person name="Tang H."/>
            <person name="Rombauts S."/>
            <person name="Zhao P.X."/>
            <person name="Zhou P."/>
            <person name="Barbe V."/>
            <person name="Bardou P."/>
            <person name="Bechner M."/>
            <person name="Bellec A."/>
            <person name="Berger A."/>
            <person name="Berges H."/>
            <person name="Bidwell S."/>
            <person name="Bisseling T."/>
            <person name="Choisne N."/>
            <person name="Couloux A."/>
            <person name="Denny R."/>
            <person name="Deshpande S."/>
            <person name="Dai X."/>
            <person name="Doyle J.J."/>
            <person name="Dudez A.M."/>
            <person name="Farmer A.D."/>
            <person name="Fouteau S."/>
            <person name="Franken C."/>
            <person name="Gibelin C."/>
            <person name="Gish J."/>
            <person name="Goldstein S."/>
            <person name="Gonzalez A.J."/>
            <person name="Green P.J."/>
            <person name="Hallab A."/>
            <person name="Hartog M."/>
            <person name="Hua A."/>
            <person name="Humphray S.J."/>
            <person name="Jeong D.H."/>
            <person name="Jing Y."/>
            <person name="Jocker A."/>
            <person name="Kenton S.M."/>
            <person name="Kim D.J."/>
            <person name="Klee K."/>
            <person name="Lai H."/>
            <person name="Lang C."/>
            <person name="Lin S."/>
            <person name="Macmil S.L."/>
            <person name="Magdelenat G."/>
            <person name="Matthews L."/>
            <person name="McCorrison J."/>
            <person name="Monaghan E.L."/>
            <person name="Mun J.H."/>
            <person name="Najar F.Z."/>
            <person name="Nicholson C."/>
            <person name="Noirot C."/>
            <person name="O'Bleness M."/>
            <person name="Paule C.R."/>
            <person name="Poulain J."/>
            <person name="Prion F."/>
            <person name="Qin B."/>
            <person name="Qu C."/>
            <person name="Retzel E.F."/>
            <person name="Riddle C."/>
            <person name="Sallet E."/>
            <person name="Samain S."/>
            <person name="Samson N."/>
            <person name="Sanders I."/>
            <person name="Saurat O."/>
            <person name="Scarpelli C."/>
            <person name="Schiex T."/>
            <person name="Segurens B."/>
            <person name="Severin A.J."/>
            <person name="Sherrier D.J."/>
            <person name="Shi R."/>
            <person name="Sims S."/>
            <person name="Singer S.R."/>
            <person name="Sinharoy S."/>
            <person name="Sterck L."/>
            <person name="Viollet A."/>
            <person name="Wang B.B."/>
            <person name="Wang K."/>
            <person name="Wang M."/>
            <person name="Wang X."/>
            <person name="Warfsmann J."/>
            <person name="Weissenbach J."/>
            <person name="White D.D."/>
            <person name="White J.D."/>
            <person name="Wiley G.B."/>
            <person name="Wincker P."/>
            <person name="Xing Y."/>
            <person name="Yang L."/>
            <person name="Yao Z."/>
            <person name="Ying F."/>
            <person name="Zhai J."/>
            <person name="Zhou L."/>
            <person name="Zuber A."/>
            <person name="Denarie J."/>
            <person name="Dixon R.A."/>
            <person name="May G.D."/>
            <person name="Schwartz D.C."/>
            <person name="Rogers J."/>
            <person name="Quetier F."/>
            <person name="Town C.D."/>
            <person name="Roe B.A."/>
        </authorList>
    </citation>
    <scope>NUCLEOTIDE SEQUENCE [LARGE SCALE GENOMIC DNA]</scope>
    <source>
        <strain evidence="2">A17</strain>
        <strain evidence="3 4">cv. Jemalong A17</strain>
    </source>
</reference>
<keyword evidence="4" id="KW-1185">Reference proteome</keyword>
<gene>
    <name evidence="2" type="ordered locus">MTR_6g466150</name>
</gene>
<reference evidence="2 4" key="2">
    <citation type="journal article" date="2014" name="BMC Genomics">
        <title>An improved genome release (version Mt4.0) for the model legume Medicago truncatula.</title>
        <authorList>
            <person name="Tang H."/>
            <person name="Krishnakumar V."/>
            <person name="Bidwell S."/>
            <person name="Rosen B."/>
            <person name="Chan A."/>
            <person name="Zhou S."/>
            <person name="Gentzbittel L."/>
            <person name="Childs K.L."/>
            <person name="Yandell M."/>
            <person name="Gundlach H."/>
            <person name="Mayer K.F."/>
            <person name="Schwartz D.C."/>
            <person name="Town C.D."/>
        </authorList>
    </citation>
    <scope>GENOME REANNOTATION</scope>
    <source>
        <strain evidence="2">A17</strain>
        <strain evidence="3 4">cv. Jemalong A17</strain>
    </source>
</reference>
<dbReference type="GO" id="GO:0008233">
    <property type="term" value="F:peptidase activity"/>
    <property type="evidence" value="ECO:0007669"/>
    <property type="project" value="UniProtKB-KW"/>
</dbReference>
<dbReference type="HOGENOM" id="CLU_145668_2_0_1"/>
<organism evidence="2 4">
    <name type="scientific">Medicago truncatula</name>
    <name type="common">Barrel medic</name>
    <name type="synonym">Medicago tribuloides</name>
    <dbReference type="NCBI Taxonomy" id="3880"/>
    <lineage>
        <taxon>Eukaryota</taxon>
        <taxon>Viridiplantae</taxon>
        <taxon>Streptophyta</taxon>
        <taxon>Embryophyta</taxon>
        <taxon>Tracheophyta</taxon>
        <taxon>Spermatophyta</taxon>
        <taxon>Magnoliopsida</taxon>
        <taxon>eudicotyledons</taxon>
        <taxon>Gunneridae</taxon>
        <taxon>Pentapetalae</taxon>
        <taxon>rosids</taxon>
        <taxon>fabids</taxon>
        <taxon>Fabales</taxon>
        <taxon>Fabaceae</taxon>
        <taxon>Papilionoideae</taxon>
        <taxon>50 kb inversion clade</taxon>
        <taxon>NPAAA clade</taxon>
        <taxon>Hologalegina</taxon>
        <taxon>IRL clade</taxon>
        <taxon>Trifolieae</taxon>
        <taxon>Medicago</taxon>
    </lineage>
</organism>
<keyword evidence="2" id="KW-0378">Hydrolase</keyword>
<evidence type="ECO:0000256" key="1">
    <source>
        <dbReference type="SAM" id="MobiDB-lite"/>
    </source>
</evidence>
<evidence type="ECO:0000313" key="2">
    <source>
        <dbReference type="EMBL" id="KEH26619.1"/>
    </source>
</evidence>
<proteinExistence type="predicted"/>